<comment type="caution">
    <text evidence="2">The sequence shown here is derived from an EMBL/GenBank/DDBJ whole genome shotgun (WGS) entry which is preliminary data.</text>
</comment>
<feature type="domain" description="AB hydrolase-1" evidence="1">
    <location>
        <begin position="29"/>
        <end position="146"/>
    </location>
</feature>
<keyword evidence="2" id="KW-0456">Lyase</keyword>
<evidence type="ECO:0000313" key="2">
    <source>
        <dbReference type="EMBL" id="CAH0526680.1"/>
    </source>
</evidence>
<dbReference type="Pfam" id="PF00561">
    <property type="entry name" value="Abhydrolase_1"/>
    <property type="match status" value="1"/>
</dbReference>
<dbReference type="InterPro" id="IPR000073">
    <property type="entry name" value="AB_hydrolase_1"/>
</dbReference>
<proteinExistence type="predicted"/>
<dbReference type="Proteomes" id="UP000838160">
    <property type="component" value="Unassembled WGS sequence"/>
</dbReference>
<sequence>MWQHKELALSQHQSIAYLEWLPQQPAVHTLVFIHGWMDNLASFHPFQSLIAEHGENWRVIMLDLPGHGHSSHKSDSNYYHFFDYIDDLAQVLDKIQAVKPVLIGHSLGALIASCYSACFSESVAGLVQIEGHFPIAEDDSHVVARLKSSIQSRKQWRSSETKKLPSFEMAVQMRMRATKLDCDTVSPIVERDVIWRSDTQAWYWRHDRRLKCESIYRMTPQHSKQLMASVTVPHLVILGRQGYRQLQQTQYLELLTRANIVYVDGDHHCHLESPWPVFEQILTLVNKI</sequence>
<dbReference type="InterPro" id="IPR029058">
    <property type="entry name" value="AB_hydrolase_fold"/>
</dbReference>
<dbReference type="PANTHER" id="PTHR43798">
    <property type="entry name" value="MONOACYLGLYCEROL LIPASE"/>
    <property type="match status" value="1"/>
</dbReference>
<dbReference type="GO" id="GO:0070205">
    <property type="term" value="F:2-succinyl-6-hydroxy-2,4-cyclohexadiene-1-carboxylate synthase activity"/>
    <property type="evidence" value="ECO:0007669"/>
    <property type="project" value="UniProtKB-EC"/>
</dbReference>
<protein>
    <submittedName>
        <fullName evidence="2">2-succinyl-6-hydroxy-2, 4-cyclohexadiene-1-carboxylate synthase</fullName>
        <ecNumber evidence="2">4.2.99.20</ecNumber>
    </submittedName>
</protein>
<evidence type="ECO:0000313" key="3">
    <source>
        <dbReference type="Proteomes" id="UP000838160"/>
    </source>
</evidence>
<reference evidence="2" key="1">
    <citation type="submission" date="2021-12" db="EMBL/GenBank/DDBJ databases">
        <authorList>
            <person name="Rodrigo-Torres L."/>
            <person name="Arahal R. D."/>
            <person name="Lucena T."/>
        </authorList>
    </citation>
    <scope>NUCLEOTIDE SEQUENCE</scope>
    <source>
        <strain evidence="2">CECT 8226</strain>
    </source>
</reference>
<evidence type="ECO:0000259" key="1">
    <source>
        <dbReference type="Pfam" id="PF00561"/>
    </source>
</evidence>
<dbReference type="SUPFAM" id="SSF53474">
    <property type="entry name" value="alpha/beta-Hydrolases"/>
    <property type="match status" value="1"/>
</dbReference>
<gene>
    <name evidence="2" type="primary">menH_4</name>
    <name evidence="2" type="ORF">VHP8226_02051</name>
</gene>
<dbReference type="EC" id="4.2.99.20" evidence="2"/>
<keyword evidence="3" id="KW-1185">Reference proteome</keyword>
<dbReference type="EMBL" id="CAKLCM010000002">
    <property type="protein sequence ID" value="CAH0526680.1"/>
    <property type="molecule type" value="Genomic_DNA"/>
</dbReference>
<dbReference type="Gene3D" id="3.40.50.1820">
    <property type="entry name" value="alpha/beta hydrolase"/>
    <property type="match status" value="1"/>
</dbReference>
<name>A0ABM8ZJ33_9VIBR</name>
<accession>A0ABM8ZJ33</accession>
<dbReference type="PANTHER" id="PTHR43798:SF33">
    <property type="entry name" value="HYDROLASE, PUTATIVE (AFU_ORTHOLOGUE AFUA_2G14860)-RELATED"/>
    <property type="match status" value="1"/>
</dbReference>
<organism evidence="2 3">
    <name type="scientific">Vibrio hippocampi</name>
    <dbReference type="NCBI Taxonomy" id="654686"/>
    <lineage>
        <taxon>Bacteria</taxon>
        <taxon>Pseudomonadati</taxon>
        <taxon>Pseudomonadota</taxon>
        <taxon>Gammaproteobacteria</taxon>
        <taxon>Vibrionales</taxon>
        <taxon>Vibrionaceae</taxon>
        <taxon>Vibrio</taxon>
    </lineage>
</organism>
<dbReference type="InterPro" id="IPR050266">
    <property type="entry name" value="AB_hydrolase_sf"/>
</dbReference>
<dbReference type="RefSeq" id="WP_237484934.1">
    <property type="nucleotide sequence ID" value="NZ_CAKLCM010000002.1"/>
</dbReference>